<dbReference type="CDD" id="cd21037">
    <property type="entry name" value="MLKL_NTD"/>
    <property type="match status" value="1"/>
</dbReference>
<reference evidence="1" key="1">
    <citation type="submission" date="2023-03" db="EMBL/GenBank/DDBJ databases">
        <title>Massive genome expansion in bonnet fungi (Mycena s.s.) driven by repeated elements and novel gene families across ecological guilds.</title>
        <authorList>
            <consortium name="Lawrence Berkeley National Laboratory"/>
            <person name="Harder C.B."/>
            <person name="Miyauchi S."/>
            <person name="Viragh M."/>
            <person name="Kuo A."/>
            <person name="Thoen E."/>
            <person name="Andreopoulos B."/>
            <person name="Lu D."/>
            <person name="Skrede I."/>
            <person name="Drula E."/>
            <person name="Henrissat B."/>
            <person name="Morin E."/>
            <person name="Kohler A."/>
            <person name="Barry K."/>
            <person name="LaButti K."/>
            <person name="Morin E."/>
            <person name="Salamov A."/>
            <person name="Lipzen A."/>
            <person name="Mereny Z."/>
            <person name="Hegedus B."/>
            <person name="Baldrian P."/>
            <person name="Stursova M."/>
            <person name="Weitz H."/>
            <person name="Taylor A."/>
            <person name="Grigoriev I.V."/>
            <person name="Nagy L.G."/>
            <person name="Martin F."/>
            <person name="Kauserud H."/>
        </authorList>
    </citation>
    <scope>NUCLEOTIDE SEQUENCE</scope>
    <source>
        <strain evidence="1">9144</strain>
    </source>
</reference>
<protein>
    <submittedName>
        <fullName evidence="1">Uncharacterized protein</fullName>
    </submittedName>
</protein>
<dbReference type="InterPro" id="IPR059179">
    <property type="entry name" value="MLKL-like_MCAfunc"/>
</dbReference>
<proteinExistence type="predicted"/>
<dbReference type="Proteomes" id="UP001219525">
    <property type="component" value="Unassembled WGS sequence"/>
</dbReference>
<accession>A0AAD6UXI6</accession>
<dbReference type="InterPro" id="IPR036537">
    <property type="entry name" value="Adaptor_Cbl_N_dom_sf"/>
</dbReference>
<organism evidence="1 2">
    <name type="scientific">Mycena pura</name>
    <dbReference type="NCBI Taxonomy" id="153505"/>
    <lineage>
        <taxon>Eukaryota</taxon>
        <taxon>Fungi</taxon>
        <taxon>Dikarya</taxon>
        <taxon>Basidiomycota</taxon>
        <taxon>Agaricomycotina</taxon>
        <taxon>Agaricomycetes</taxon>
        <taxon>Agaricomycetidae</taxon>
        <taxon>Agaricales</taxon>
        <taxon>Marasmiineae</taxon>
        <taxon>Mycenaceae</taxon>
        <taxon>Mycena</taxon>
    </lineage>
</organism>
<evidence type="ECO:0000313" key="2">
    <source>
        <dbReference type="Proteomes" id="UP001219525"/>
    </source>
</evidence>
<dbReference type="Gene3D" id="1.20.930.20">
    <property type="entry name" value="Adaptor protein Cbl, N-terminal domain"/>
    <property type="match status" value="1"/>
</dbReference>
<gene>
    <name evidence="1" type="ORF">GGX14DRAFT_26826</name>
</gene>
<name>A0AAD6UXI6_9AGAR</name>
<dbReference type="AlphaFoldDB" id="A0AAD6UXI6"/>
<sequence length="162" mass="17422">MLLTARAINAAGECAPYVAGVFGMAVVLLEAVEKVKNNRDGLKNLCKQTVQTMNIIQDQMASNADVAAPKLTTLCAELESFLQSALTAVHKLQSPPQGFRAHLKELLRSSRTAGAIAEYQNDIQGLCSRLQLLTAIDTNFQTHRIQGTLTTMISPGIAVSLL</sequence>
<dbReference type="EMBL" id="JARJCW010000119">
    <property type="protein sequence ID" value="KAJ7192498.1"/>
    <property type="molecule type" value="Genomic_DNA"/>
</dbReference>
<comment type="caution">
    <text evidence="1">The sequence shown here is derived from an EMBL/GenBank/DDBJ whole genome shotgun (WGS) entry which is preliminary data.</text>
</comment>
<evidence type="ECO:0000313" key="1">
    <source>
        <dbReference type="EMBL" id="KAJ7192498.1"/>
    </source>
</evidence>
<keyword evidence="2" id="KW-1185">Reference proteome</keyword>
<dbReference type="GO" id="GO:0007166">
    <property type="term" value="P:cell surface receptor signaling pathway"/>
    <property type="evidence" value="ECO:0007669"/>
    <property type="project" value="InterPro"/>
</dbReference>